<dbReference type="Gene3D" id="3.30.70.1060">
    <property type="entry name" value="Dimeric alpha+beta barrel"/>
    <property type="match status" value="1"/>
</dbReference>
<comment type="similarity">
    <text evidence="1">Belongs to the YciI family.</text>
</comment>
<dbReference type="SUPFAM" id="SSF54909">
    <property type="entry name" value="Dimeric alpha+beta barrel"/>
    <property type="match status" value="1"/>
</dbReference>
<evidence type="ECO:0000313" key="3">
    <source>
        <dbReference type="EMBL" id="TDW77609.1"/>
    </source>
</evidence>
<dbReference type="InterPro" id="IPR011008">
    <property type="entry name" value="Dimeric_a/b-barrel"/>
</dbReference>
<dbReference type="Pfam" id="PF03795">
    <property type="entry name" value="YCII"/>
    <property type="match status" value="1"/>
</dbReference>
<comment type="caution">
    <text evidence="3">The sequence shown here is derived from an EMBL/GenBank/DDBJ whole genome shotgun (WGS) entry which is preliminary data.</text>
</comment>
<sequence>MTEYLISFGMNAMDFPEEVMPEISKAARAVIKEAMEAGVYVFTGGLDPEEEPAVVATDGTVTEGMLTDGPYPESKELLGGFTVVDVPTRKEALEWAAKIAAACRCAQDVRVFQPGPHN</sequence>
<dbReference type="RefSeq" id="WP_134102471.1">
    <property type="nucleotide sequence ID" value="NZ_SODP01000001.1"/>
</dbReference>
<dbReference type="Proteomes" id="UP000295146">
    <property type="component" value="Unassembled WGS sequence"/>
</dbReference>
<keyword evidence="4" id="KW-1185">Reference proteome</keyword>
<dbReference type="EMBL" id="SODP01000001">
    <property type="protein sequence ID" value="TDW77609.1"/>
    <property type="molecule type" value="Genomic_DNA"/>
</dbReference>
<name>A0A4R8CNB9_9ACTN</name>
<proteinExistence type="inferred from homology"/>
<dbReference type="InterPro" id="IPR005545">
    <property type="entry name" value="YCII"/>
</dbReference>
<dbReference type="PANTHER" id="PTHR35174">
    <property type="entry name" value="BLL7171 PROTEIN-RELATED"/>
    <property type="match status" value="1"/>
</dbReference>
<reference evidence="3 4" key="1">
    <citation type="submission" date="2019-03" db="EMBL/GenBank/DDBJ databases">
        <title>Genomic Encyclopedia of Type Strains, Phase III (KMG-III): the genomes of soil and plant-associated and newly described type strains.</title>
        <authorList>
            <person name="Whitman W."/>
        </authorList>
    </citation>
    <scope>NUCLEOTIDE SEQUENCE [LARGE SCALE GENOMIC DNA]</scope>
    <source>
        <strain evidence="3 4">VKM Ac-2573</strain>
    </source>
</reference>
<accession>A0A4R8CNB9</accession>
<evidence type="ECO:0000256" key="1">
    <source>
        <dbReference type="ARBA" id="ARBA00007689"/>
    </source>
</evidence>
<evidence type="ECO:0000259" key="2">
    <source>
        <dbReference type="Pfam" id="PF03795"/>
    </source>
</evidence>
<evidence type="ECO:0000313" key="4">
    <source>
        <dbReference type="Proteomes" id="UP000295146"/>
    </source>
</evidence>
<dbReference type="AlphaFoldDB" id="A0A4R8CNB9"/>
<feature type="domain" description="YCII-related" evidence="2">
    <location>
        <begin position="63"/>
        <end position="102"/>
    </location>
</feature>
<protein>
    <recommendedName>
        <fullName evidence="2">YCII-related domain-containing protein</fullName>
    </recommendedName>
</protein>
<gene>
    <name evidence="3" type="ORF">EV653_2779</name>
</gene>
<organism evidence="3 4">
    <name type="scientific">Kribbella pratensis</name>
    <dbReference type="NCBI Taxonomy" id="2512112"/>
    <lineage>
        <taxon>Bacteria</taxon>
        <taxon>Bacillati</taxon>
        <taxon>Actinomycetota</taxon>
        <taxon>Actinomycetes</taxon>
        <taxon>Propionibacteriales</taxon>
        <taxon>Kribbellaceae</taxon>
        <taxon>Kribbella</taxon>
    </lineage>
</organism>
<dbReference type="OrthoDB" id="3212458at2"/>